<dbReference type="SUPFAM" id="SSF53383">
    <property type="entry name" value="PLP-dependent transferases"/>
    <property type="match status" value="1"/>
</dbReference>
<dbReference type="InterPro" id="IPR015424">
    <property type="entry name" value="PyrdxlP-dep_Trfase"/>
</dbReference>
<evidence type="ECO:0000256" key="5">
    <source>
        <dbReference type="ARBA" id="ARBA00022898"/>
    </source>
</evidence>
<organism evidence="7 8">
    <name type="scientific">Papiliotrema laurentii</name>
    <name type="common">Cryptococcus laurentii</name>
    <dbReference type="NCBI Taxonomy" id="5418"/>
    <lineage>
        <taxon>Eukaryota</taxon>
        <taxon>Fungi</taxon>
        <taxon>Dikarya</taxon>
        <taxon>Basidiomycota</taxon>
        <taxon>Agaricomycotina</taxon>
        <taxon>Tremellomycetes</taxon>
        <taxon>Tremellales</taxon>
        <taxon>Rhynchogastremaceae</taxon>
        <taxon>Papiliotrema</taxon>
    </lineage>
</organism>
<dbReference type="AlphaFoldDB" id="A0AAD9CXI0"/>
<dbReference type="GO" id="GO:0008483">
    <property type="term" value="F:transaminase activity"/>
    <property type="evidence" value="ECO:0007669"/>
    <property type="project" value="UniProtKB-KW"/>
</dbReference>
<dbReference type="CDD" id="cd00609">
    <property type="entry name" value="AAT_like"/>
    <property type="match status" value="1"/>
</dbReference>
<dbReference type="GO" id="GO:0030170">
    <property type="term" value="F:pyridoxal phosphate binding"/>
    <property type="evidence" value="ECO:0007669"/>
    <property type="project" value="InterPro"/>
</dbReference>
<evidence type="ECO:0000313" key="8">
    <source>
        <dbReference type="Proteomes" id="UP001182556"/>
    </source>
</evidence>
<comment type="cofactor">
    <cofactor evidence="1">
        <name>pyridoxal 5'-phosphate</name>
        <dbReference type="ChEBI" id="CHEBI:597326"/>
    </cofactor>
</comment>
<dbReference type="Gene3D" id="3.40.640.10">
    <property type="entry name" value="Type I PLP-dependent aspartate aminotransferase-like (Major domain)"/>
    <property type="match status" value="1"/>
</dbReference>
<dbReference type="EMBL" id="JAODAN010000012">
    <property type="protein sequence ID" value="KAK1920916.1"/>
    <property type="molecule type" value="Genomic_DNA"/>
</dbReference>
<evidence type="ECO:0000259" key="6">
    <source>
        <dbReference type="Pfam" id="PF00155"/>
    </source>
</evidence>
<dbReference type="GO" id="GO:0006520">
    <property type="term" value="P:amino acid metabolic process"/>
    <property type="evidence" value="ECO:0007669"/>
    <property type="project" value="InterPro"/>
</dbReference>
<dbReference type="Proteomes" id="UP001182556">
    <property type="component" value="Unassembled WGS sequence"/>
</dbReference>
<comment type="similarity">
    <text evidence="2">Belongs to the class-I pyridoxal-phosphate-dependent aminotransferase family.</text>
</comment>
<keyword evidence="3" id="KW-0032">Aminotransferase</keyword>
<name>A0AAD9CXI0_PAPLA</name>
<comment type="caution">
    <text evidence="7">The sequence shown here is derived from an EMBL/GenBank/DDBJ whole genome shotgun (WGS) entry which is preliminary data.</text>
</comment>
<reference evidence="7" key="1">
    <citation type="submission" date="2023-02" db="EMBL/GenBank/DDBJ databases">
        <title>Identification and recombinant expression of a fungal hydrolase from Papiliotrema laurentii that hydrolyzes apple cutin and clears colloidal polyester polyurethane.</title>
        <authorList>
            <consortium name="DOE Joint Genome Institute"/>
            <person name="Roman V.A."/>
            <person name="Bojanowski C."/>
            <person name="Crable B.R."/>
            <person name="Wagner D.N."/>
            <person name="Hung C.S."/>
            <person name="Nadeau L.J."/>
            <person name="Schratz L."/>
            <person name="Haridas S."/>
            <person name="Pangilinan J."/>
            <person name="Lipzen A."/>
            <person name="Na H."/>
            <person name="Yan M."/>
            <person name="Ng V."/>
            <person name="Grigoriev I.V."/>
            <person name="Spatafora J.W."/>
            <person name="Barlow D."/>
            <person name="Biffinger J."/>
            <person name="Kelley-Loughnane N."/>
            <person name="Varaljay V.A."/>
            <person name="Crookes-Goodson W.J."/>
        </authorList>
    </citation>
    <scope>NUCLEOTIDE SEQUENCE</scope>
    <source>
        <strain evidence="7">5307AH</strain>
    </source>
</reference>
<keyword evidence="8" id="KW-1185">Reference proteome</keyword>
<sequence length="445" mass="48416">MPLAYAISAAVAATDAPPIPKARAWAQEYLASSPSKPLLDLSQGVPRDPPHPDFVSALAETSKDPSASRYGPILGEPALREAYATETNVLYRLPDQAITAREVGLTTGCNMAFLTVVMAICPPQTSSILVPLPAYFNYSMTLSLQSVKPVYLPSDPSNGFVPDLAAARSYLESDAARGQVRPRFILLTSPSNPTGTICPDAHLKRWYDLAREFSIALVIDETYREFVEPEDGGSGLGVPHRLFREPDWRDTVISLSSFSKGYRIPGHRLGSIIASPDLLQHITTICDCMQICPPRPPQLALAPLLPSLRSDLVSASRTLASRRQLFKTIVEAVPGWTVAASGGFYAYVSFPSDYLHASSALGLKRKRLGSEDIAKVLAKKCGVTVLPGAFFMPSTGDDEAWNEVVGGENLREDRWLRFAVANVEDNDVRQLGERLSQLNEIMGMA</sequence>
<evidence type="ECO:0000313" key="7">
    <source>
        <dbReference type="EMBL" id="KAK1920916.1"/>
    </source>
</evidence>
<dbReference type="NCBIfam" id="NF005732">
    <property type="entry name" value="PRK07550.1"/>
    <property type="match status" value="1"/>
</dbReference>
<accession>A0AAD9CXI0</accession>
<dbReference type="InterPro" id="IPR050596">
    <property type="entry name" value="AspAT/PAT-like"/>
</dbReference>
<protein>
    <submittedName>
        <fullName evidence="7">Pyridoxal phosphate-dependent transferase</fullName>
    </submittedName>
</protein>
<gene>
    <name evidence="7" type="ORF">DB88DRAFT_443935</name>
</gene>
<proteinExistence type="inferred from homology"/>
<dbReference type="InterPro" id="IPR015421">
    <property type="entry name" value="PyrdxlP-dep_Trfase_major"/>
</dbReference>
<dbReference type="PANTHER" id="PTHR46383:SF1">
    <property type="entry name" value="ASPARTATE AMINOTRANSFERASE"/>
    <property type="match status" value="1"/>
</dbReference>
<keyword evidence="5" id="KW-0663">Pyridoxal phosphate</keyword>
<dbReference type="Pfam" id="PF00155">
    <property type="entry name" value="Aminotran_1_2"/>
    <property type="match status" value="1"/>
</dbReference>
<feature type="domain" description="Aminotransferase class I/classII large" evidence="6">
    <location>
        <begin position="37"/>
        <end position="435"/>
    </location>
</feature>
<evidence type="ECO:0000256" key="1">
    <source>
        <dbReference type="ARBA" id="ARBA00001933"/>
    </source>
</evidence>
<dbReference type="PANTHER" id="PTHR46383">
    <property type="entry name" value="ASPARTATE AMINOTRANSFERASE"/>
    <property type="match status" value="1"/>
</dbReference>
<dbReference type="InterPro" id="IPR004839">
    <property type="entry name" value="Aminotransferase_I/II_large"/>
</dbReference>
<evidence type="ECO:0000256" key="3">
    <source>
        <dbReference type="ARBA" id="ARBA00022576"/>
    </source>
</evidence>
<evidence type="ECO:0000256" key="2">
    <source>
        <dbReference type="ARBA" id="ARBA00007441"/>
    </source>
</evidence>
<keyword evidence="4 7" id="KW-0808">Transferase</keyword>
<evidence type="ECO:0000256" key="4">
    <source>
        <dbReference type="ARBA" id="ARBA00022679"/>
    </source>
</evidence>